<reference evidence="10" key="3">
    <citation type="submission" date="2025-09" db="UniProtKB">
        <authorList>
            <consortium name="Ensembl"/>
        </authorList>
    </citation>
    <scope>IDENTIFICATION</scope>
</reference>
<keyword evidence="5" id="KW-0472">Membrane</keyword>
<evidence type="ECO:0000256" key="5">
    <source>
        <dbReference type="ARBA" id="ARBA00023136"/>
    </source>
</evidence>
<dbReference type="PROSITE" id="PS50826">
    <property type="entry name" value="RUN"/>
    <property type="match status" value="2"/>
</dbReference>
<evidence type="ECO:0000313" key="11">
    <source>
        <dbReference type="Proteomes" id="UP000694397"/>
    </source>
</evidence>
<dbReference type="Pfam" id="PF02759">
    <property type="entry name" value="RUN"/>
    <property type="match status" value="2"/>
</dbReference>
<dbReference type="Pfam" id="PF01477">
    <property type="entry name" value="PLAT"/>
    <property type="match status" value="1"/>
</dbReference>
<dbReference type="PROSITE" id="PS50211">
    <property type="entry name" value="DENN"/>
    <property type="match status" value="1"/>
</dbReference>
<dbReference type="GO" id="GO:0005829">
    <property type="term" value="C:cytosol"/>
    <property type="evidence" value="ECO:0007669"/>
    <property type="project" value="GOC"/>
</dbReference>
<gene>
    <name evidence="10" type="primary">DENND5A</name>
    <name evidence="10" type="synonym">dennd5a</name>
</gene>
<dbReference type="SMART" id="SM00801">
    <property type="entry name" value="dDENN"/>
    <property type="match status" value="1"/>
</dbReference>
<name>A0A8D0CD46_SCLFO</name>
<dbReference type="GO" id="GO:0031267">
    <property type="term" value="F:small GTPase binding"/>
    <property type="evidence" value="ECO:0007669"/>
    <property type="project" value="InterPro"/>
</dbReference>
<dbReference type="InterPro" id="IPR047277">
    <property type="entry name" value="PLAT_RAB6IP1"/>
</dbReference>
<proteinExistence type="inferred from homology"/>
<sequence>MMSSSFSSCRFADYFVVCGLDTDTGLEPDELSGENFEQSPLRRTFKSKVLAHYPENVEWSPFDQDAVGMLCMPKGLSFRTQADPREPQFHSFIITREDGSRSYGFALTFYEEVTSKQICSAMQTLYHMHNAEQYDILHMPSAGPPASLQRFNSYDITRDTLYVSKCICLLAPMAFQQACRKVLEQLHQAITSSQPPPLPLESYIFNVLYEVPLPPAGRSLKFSGVYSPVVCQRPSTSELPLFDFPLSDVFQLLGVENVLQLFTCALLEFQILLYSQHYQRLMTVAESITALMFPFQWQHVYVPILPASLQHFLDAPVPYLMGLHSNGQDDRSKLELPQEANLCFVDIDNHFIELPEDLPQFPSKLEFVQEISEALLAFGIPPEGSSCCGDGVPKLTGFRSCDEVSDRRNGNLAGSPFNSFRLKDNETIARLQALVKRTGISLEKVSLFVRSDQKVQCEEDELQTHLLNVRLREIFANRFTQMFADYEVFVIQSNQDKDSWFSNRDQMQNFDKASFLSDQPEPYLPFLSRFLETQTFASFIDSKILCHDDEDKEHTLQVFDTRVDKVRMLNVRTPTLRTSMYQKCTNIDESEKAIEMRVSKIDHTALHPHLLDMKIGQGRYEPGFFPRLQSDVLSSGPTGNKWAKRSTAAHWRLRDKQRQHVEQLYLDNEQKHIQEARSLGASIRQPNLSNLSPSVIAQTNWKFVEGLLKECRNKTKRMLVEKMGREAVELGHGEGSITGVEENTLIASLCDLLERIWSHGLQVKQVNWHLEAFVTHCTIQTLIGQIAWTDAFSSLRNIGEIKTDVGKARAWVRLSMEKKLLSRHLKQLLSDEELTKKLYKRYAFLRCDDEKEQFLYHLLSFNAVDYFCFTSVFTTVLIPYHVVVIPSKKLGGSMFTANPWICISGELSETVVLQVPKNSLEITFECQNLGKLTTVQVGHDNSGLYAKWLVECVMVRNEVTGHTYKFPCGRWLGKGVDDGSLERILVGELVTPTSENEERLCRTPPMQQSPSMIRRLVTISPSSKPKLNTGQIQEAVGEAINGIVKHFHKPEKERSSLSLLLCGEYGLVWALEQVFLHGFRTPRLFKNVFIWDFLERAQAHFESPEQRELEQDENWHTRAHDFCRFMRAVNSTPRNIGKDGKFQMLVCLGARDHLLHHWIALLSECPITVQMYEDTAMIKDRVLVNSLIRVLQTLQDFNITLEASLTKGIGI</sequence>
<evidence type="ECO:0000256" key="6">
    <source>
        <dbReference type="PROSITE-ProRule" id="PRU00152"/>
    </source>
</evidence>
<dbReference type="GO" id="GO:0005085">
    <property type="term" value="F:guanyl-nucleotide exchange factor activity"/>
    <property type="evidence" value="ECO:0007669"/>
    <property type="project" value="UniProtKB-KW"/>
</dbReference>
<feature type="domain" description="UDENN" evidence="8">
    <location>
        <begin position="29"/>
        <end position="553"/>
    </location>
</feature>
<dbReference type="PANTHER" id="PTHR46070:SF2">
    <property type="entry name" value="DENN DOMAIN-CONTAINING PROTEIN 5A"/>
    <property type="match status" value="1"/>
</dbReference>
<evidence type="ECO:0000259" key="9">
    <source>
        <dbReference type="PROSITE" id="PS50826"/>
    </source>
</evidence>
<dbReference type="InterPro" id="IPR043153">
    <property type="entry name" value="DENN_C"/>
</dbReference>
<dbReference type="AlphaFoldDB" id="A0A8D0CD46"/>
<dbReference type="InterPro" id="IPR001024">
    <property type="entry name" value="PLAT/LH2_dom"/>
</dbReference>
<dbReference type="InterPro" id="IPR001194">
    <property type="entry name" value="cDENN_dom"/>
</dbReference>
<feature type="domain" description="RUN" evidence="9">
    <location>
        <begin position="740"/>
        <end position="874"/>
    </location>
</feature>
<dbReference type="Gene3D" id="1.20.58.900">
    <property type="match status" value="2"/>
</dbReference>
<keyword evidence="3" id="KW-0344">Guanine-nucleotide releasing factor</keyword>
<accession>A0A8D0CD46</accession>
<evidence type="ECO:0000259" key="8">
    <source>
        <dbReference type="PROSITE" id="PS50211"/>
    </source>
</evidence>
<dbReference type="GO" id="GO:0016020">
    <property type="term" value="C:membrane"/>
    <property type="evidence" value="ECO:0007669"/>
    <property type="project" value="UniProtKB-SubCell"/>
</dbReference>
<dbReference type="InterPro" id="IPR036392">
    <property type="entry name" value="PLAT/LH2_dom_sf"/>
</dbReference>
<dbReference type="InterPro" id="IPR047278">
    <property type="entry name" value="DEN5A/B"/>
</dbReference>
<evidence type="ECO:0000313" key="10">
    <source>
        <dbReference type="Ensembl" id="ENSSFOP00015065169.1"/>
    </source>
</evidence>
<dbReference type="Proteomes" id="UP000694397">
    <property type="component" value="Chromosome 2"/>
</dbReference>
<dbReference type="PANTHER" id="PTHR46070">
    <property type="entry name" value="PINSTRIPE, ISOFORM A"/>
    <property type="match status" value="1"/>
</dbReference>
<comment type="similarity">
    <text evidence="2">Belongs to the RAB6IP1 family.</text>
</comment>
<dbReference type="SMART" id="SM00799">
    <property type="entry name" value="DENN"/>
    <property type="match status" value="1"/>
</dbReference>
<organism evidence="10 11">
    <name type="scientific">Scleropages formosus</name>
    <name type="common">Asian bonytongue</name>
    <name type="synonym">Osteoglossum formosum</name>
    <dbReference type="NCBI Taxonomy" id="113540"/>
    <lineage>
        <taxon>Eukaryota</taxon>
        <taxon>Metazoa</taxon>
        <taxon>Chordata</taxon>
        <taxon>Craniata</taxon>
        <taxon>Vertebrata</taxon>
        <taxon>Euteleostomi</taxon>
        <taxon>Actinopterygii</taxon>
        <taxon>Neopterygii</taxon>
        <taxon>Teleostei</taxon>
        <taxon>Osteoglossocephala</taxon>
        <taxon>Osteoglossomorpha</taxon>
        <taxon>Osteoglossiformes</taxon>
        <taxon>Osteoglossidae</taxon>
        <taxon>Scleropages</taxon>
    </lineage>
</organism>
<protein>
    <submittedName>
        <fullName evidence="10">DENN domain containing 5A</fullName>
    </submittedName>
</protein>
<dbReference type="Gene3D" id="3.40.50.11500">
    <property type="match status" value="1"/>
</dbReference>
<dbReference type="Pfam" id="PF03456">
    <property type="entry name" value="uDENN"/>
    <property type="match status" value="1"/>
</dbReference>
<keyword evidence="11" id="KW-1185">Reference proteome</keyword>
<dbReference type="SUPFAM" id="SSF140741">
    <property type="entry name" value="RUN domain-like"/>
    <property type="match status" value="2"/>
</dbReference>
<dbReference type="Gene3D" id="3.30.450.200">
    <property type="match status" value="1"/>
</dbReference>
<dbReference type="InterPro" id="IPR037213">
    <property type="entry name" value="Run_dom_sf"/>
</dbReference>
<dbReference type="InterPro" id="IPR004012">
    <property type="entry name" value="Run_dom"/>
</dbReference>
<dbReference type="FunFam" id="2.60.60.20:FF:000001">
    <property type="entry name" value="DENN domain containing 5B"/>
    <property type="match status" value="1"/>
</dbReference>
<dbReference type="PROSITE" id="PS50095">
    <property type="entry name" value="PLAT"/>
    <property type="match status" value="1"/>
</dbReference>
<feature type="domain" description="PLAT" evidence="7">
    <location>
        <begin position="878"/>
        <end position="986"/>
    </location>
</feature>
<keyword evidence="4" id="KW-0677">Repeat</keyword>
<dbReference type="InterPro" id="IPR005113">
    <property type="entry name" value="uDENN_dom"/>
</dbReference>
<dbReference type="GO" id="GO:0042147">
    <property type="term" value="P:retrograde transport, endosome to Golgi"/>
    <property type="evidence" value="ECO:0007669"/>
    <property type="project" value="TreeGrafter"/>
</dbReference>
<dbReference type="GO" id="GO:0005802">
    <property type="term" value="C:trans-Golgi network"/>
    <property type="evidence" value="ECO:0007669"/>
    <property type="project" value="TreeGrafter"/>
</dbReference>
<dbReference type="CDD" id="cd01757">
    <property type="entry name" value="PLAT_RAB6IP1"/>
    <property type="match status" value="1"/>
</dbReference>
<evidence type="ECO:0000256" key="2">
    <source>
        <dbReference type="ARBA" id="ARBA00006664"/>
    </source>
</evidence>
<reference evidence="10 11" key="1">
    <citation type="submission" date="2019-04" db="EMBL/GenBank/DDBJ databases">
        <authorList>
            <consortium name="Wellcome Sanger Institute Data Sharing"/>
        </authorList>
    </citation>
    <scope>NUCLEOTIDE SEQUENCE [LARGE SCALE GENOMIC DNA]</scope>
</reference>
<reference evidence="10" key="2">
    <citation type="submission" date="2025-08" db="UniProtKB">
        <authorList>
            <consortium name="Ensembl"/>
        </authorList>
    </citation>
    <scope>IDENTIFICATION</scope>
</reference>
<evidence type="ECO:0000256" key="3">
    <source>
        <dbReference type="ARBA" id="ARBA00022658"/>
    </source>
</evidence>
<feature type="domain" description="RUN" evidence="9">
    <location>
        <begin position="1058"/>
        <end position="1206"/>
    </location>
</feature>
<dbReference type="InterPro" id="IPR037516">
    <property type="entry name" value="Tripartite_DENN"/>
</dbReference>
<evidence type="ECO:0000256" key="1">
    <source>
        <dbReference type="ARBA" id="ARBA00004370"/>
    </source>
</evidence>
<dbReference type="Pfam" id="PF03455">
    <property type="entry name" value="dDENN"/>
    <property type="match status" value="1"/>
</dbReference>
<comment type="subcellular location">
    <subcellularLocation>
        <location evidence="1">Membrane</location>
    </subcellularLocation>
</comment>
<dbReference type="Ensembl" id="ENSSFOT00015067086.1">
    <property type="protein sequence ID" value="ENSSFOP00015065169.1"/>
    <property type="gene ID" value="ENSSFOG00015014112.2"/>
</dbReference>
<dbReference type="SUPFAM" id="SSF49723">
    <property type="entry name" value="Lipase/lipooxygenase domain (PLAT/LH2 domain)"/>
    <property type="match status" value="1"/>
</dbReference>
<comment type="caution">
    <text evidence="6">Lacks conserved residue(s) required for the propagation of feature annotation.</text>
</comment>
<evidence type="ECO:0000259" key="7">
    <source>
        <dbReference type="PROSITE" id="PS50095"/>
    </source>
</evidence>
<dbReference type="Gene3D" id="2.60.60.20">
    <property type="entry name" value="PLAT/LH2 domain"/>
    <property type="match status" value="1"/>
</dbReference>
<dbReference type="SMART" id="SM00800">
    <property type="entry name" value="uDENN"/>
    <property type="match status" value="1"/>
</dbReference>
<dbReference type="Pfam" id="PF02141">
    <property type="entry name" value="DENN"/>
    <property type="match status" value="1"/>
</dbReference>
<dbReference type="GeneTree" id="ENSGT00940000153678"/>
<dbReference type="InterPro" id="IPR005112">
    <property type="entry name" value="dDENN_dom"/>
</dbReference>
<dbReference type="SMART" id="SM00593">
    <property type="entry name" value="RUN"/>
    <property type="match status" value="2"/>
</dbReference>
<evidence type="ECO:0000256" key="4">
    <source>
        <dbReference type="ARBA" id="ARBA00022737"/>
    </source>
</evidence>